<sequence length="3254" mass="367536">MDQIGKKQAVNSPETALANEIFDQFCNATTLKSILGYYRQLCELLKIRPNVVNQFYPKLKTKLRSWKAQALWKKFDQRANHKCYNRGKVCPNTRVLIIGGGPCGLRTAIEAQLLGAKVVVVEKRDRMSRNNVLHLWPFVIQDLRGLGAKKFFGKFCAGSIDHISIRQLQCILLKVALILGVEFHESVSFDSLIQPPNNQEDGKIGWRAKTSPADHPVSQYEFDVLIGADGKRNTLEGFKRKEFRGKLAIAITANFINKRTEAEARVEEISGVAFIFNQKFFKELYQETGIDLENIVYYKDDTHYFVMTAKKHSLIDKGVILQDHADTAKLLAKENVDREALMLYAREAAEFSTEYQMMDMEFAVNHYGQPDVAMFDFTSMYAAENASRVSERHGHRLLMILVGDSLLEPFWPTGSGCARGFLSSLDAGWTIKGWGASLSPLEVIAERESIYRLLGQTTPENLNRDYAAYTLDPHTRYPNLNIRSVTPIQVRSLLDTDDPESIKQPVIQSEIDIPKKRRRRDLRADTQVHPDILLRWLQKQVVLYDKVHIEDIGASFKDGLAICAIIHRYRPDLIDFYSLNAKDTVKNNQLAFDILEKELNIPSIMTGEEMVQCDVPDTLAMFSYLTQIYEVFRGEIPYIKHPKLEPEMEECTAHSKQLKQWTSEEKVMKTRHSRSRHANENVHSYMDKKDNTISRRSRKRRSTEKVGTTMAERQKRLDEIEKHQTERMKKRQYLRKMATQQFYKSMQMLQANAKREKDEPFEDYSIFLYRQTAPDFKDRVKDLEQKILYPYKSSNKIYLYVGKIEKTDWNVKEIEKKIEENKMGRSVRHERVEKVPKWSREQVGKKTLNSTDILALFQMCICFIQFLARQIKMEKRGNDQRNTYSKYADIDNTLKNIGKKIQEGSSLGYNKVSAMAEQFSNKNQDVEPKLQKSNTKPTIALPVQGGSEMCHFCNKRVYLMERLSAEGKFFHRGCFRCEYCSISLRIGNHTFDREKNGGRFYCTQHFGLSGTMKSRAEKKRINLVNKENVPNATASKTPEKVKTSLEGIVGLDLLDRGQTPERIEFENLAEISDPEEGHSQMDEDEWTDRNFGASTAEMGSSDDISDMSDSDEDNEVFEEAIDQPLTTEGTLELAKNWTLRYSHPHATIGQSDTGSNEYEDSSDEYTSEDDESGTATEDEEDVRARELRKQEVWLKVPPRNCDTDTGSETENVVSSEDASTDESVENSATEISTDSEFEHDEATPIQHEIPEITINDSYVRKTRGAYVEPKKVQVKSKMISSINGNLTQDKKKQQDTREQFLEDHIKMESNKEVNCNVPASVDTNNCTPLLNPRKGDYFLNRTHSTGGIASRLSLELKKRYLLGGSALGGSVIKSGSTSNVDTKLRNFTDAISQHQKLLNPAPEPSPTMQAFLQGTSKLRINNAPLSPLSPTILFSRQLSSDHCRNSSNNIAKPTTLIETSKTQQLPDLVKESSILKSKTAPNICGESSMKDRELINEQVFLQQTNNLTKNAVEDIKSSQNVEKILSNNMEESNGFRPRSPLHETSIVVPQVDWSKKNEDKDASSGDSEIDSDSLSSSNSNEAIENEQLVAINLSPPRLQIHSTDGDLLLDEGVDRYKHYNLDDGQTFEPDSIEVSFLQDRRLHDSINNTHTIEMVNNNMEQLDLRDDSKRSNCSSSTSEASVVSNKQDDSEENDITTAAFTETEFSEWARDGEALVSEDLRDVELDIDPDFITVRRNNTKLSSTLAKIVKEEDTELDYSKIDRVVNQREYPNNSTSKLLVNGEDINYMDTDNESLLDDSLQDASNVAMLKNRGYIEFVNVKTTLSNIPVLPNMQNLSDADAPIARLDLENDSYDEDEEEGFKDANVIEIDPITMEDVMGKLNEPIMSKSSMKPEIRTEEQGEDEFRENVKREQLAEAFNKELLQSMEEDSLLLVEPAEDTTTSEVVTVLASPINPQVSIVPVEMTEKHEESAKDSNNPDYLEYVKRLQSRIAEFSNAKDSIDVRKSRRKNSKSLVAQTRTTEMITEEIKCQETMSVNGNSNGINSPATSRKLEEITRERSKQKDLIQDLLMDKLEAHKQKSAEKKARRAARASSFTTGLSPIKPSLFNISSVSNKFVPTSIISPINSPTHTIFGEASKSSNLSISLYSYEQTDQEETKEKIPKKADEKSITTSLEDAFKTPLAPPRLKNEEARRTAEKARQDARERARMKSDEDLGLSPEDRIKELRMKVTRRQLSMDDTKKDDTPKTERIKSYNFSAIHNSELKLQISKSTDNMKNIAKKINFQKLPATSAKSMDEMLNTAGLSLSDNNSMVIKRDKKPKDSERRKSIIQAVSDFFFKKETNSSPNQKDKLSVFRLTSRGSKGKIDKTIPSKCDMRPKSVCEDMLVGNFFTEKPPPVPPPPLNYSTYTTQVSADDSLSDDDTKMTALSVSCMQKVTATEESCNSVSRKLKTAKKITRQAQLKRLRMAQEIQRKLEETEVKQKELESRGVSVEKALRGEGDSSNREEADLLREWFDLMKERTELRRYEKELLVRAQEVQLEDRHERLQQELRERLADDDDKKTSDDVKKEGEILTEMLEIVAKRDSLIALLEEERQRCAQNRLLIKNGKVVNDDGIIDSDVYIEDGIIRQMGRNLIIPGGTRTIDARGRYVMPGGIDPHTHFEFEFMGTKSVDDFYQGTKAAVAGGTTMIIDFVVPRKDESLVEAYERYRQSADQKVCCDYALHVAVTSWSPKVKEDMATLVKDHGVGSFKMFMAYQDMFMLRDPELIETFKACKEIGAIAMVHAENGDLIAENAKKLLAAGVTGPEGHEMSRPEEVEAEAVNRACVIANQVNCPLYIVHVMSRSAAEQVEAAHKRGVCVFGETLAAAIGTDGTNYLHKCWRHAAGHVISPPLRSDTDTPRVLVNMLANKSAADVVSAKRSDGIIVFGETLASTIGIDGSEQYGKDLERARRFITNPPLRPDPTTPAYLTEHLAQDNLQVTGSDNCTFNAEQKALGKDDFTKIPNGVNGVEDRMAVLWEKSVHAGIMDPMRFVAVTSTNAAKIFNLYPRKGVIAVGSDADIVVWDPNRKRTISAQTHVQAVDFNIFEAITGVPEYVIVNGRICVDECELKAVHGFGKYINADPFGTYVYDMINDKEKKPRGVARTEAEAKRYAEEDAAIAKAKEQAKVAAAAAARVNQNGSIHDSPKIKLQAPICVPTLPESAVVTPSTKGPRLEGQRNLQDSTFSISEDVEEARRACIRVNNPPGGRSAGGFW</sequence>
<dbReference type="PROSITE" id="PS50021">
    <property type="entry name" value="CH"/>
    <property type="match status" value="1"/>
</dbReference>
<comment type="subcellular location">
    <subcellularLocation>
        <location evidence="3">Cytoplasm</location>
    </subcellularLocation>
</comment>
<dbReference type="Pfam" id="PF01494">
    <property type="entry name" value="FAD_binding_3"/>
    <property type="match status" value="1"/>
</dbReference>
<dbReference type="GO" id="GO:0005829">
    <property type="term" value="C:cytosol"/>
    <property type="evidence" value="ECO:0007669"/>
    <property type="project" value="TreeGrafter"/>
</dbReference>
<feature type="region of interest" description="Disordered" evidence="21">
    <location>
        <begin position="1530"/>
        <end position="1580"/>
    </location>
</feature>
<protein>
    <submittedName>
        <fullName evidence="25">MICAL monooxygenase</fullName>
    </submittedName>
</protein>
<dbReference type="SUPFAM" id="SSF51905">
    <property type="entry name" value="FAD/NAD(P)-binding domain"/>
    <property type="match status" value="1"/>
</dbReference>
<gene>
    <name evidence="25" type="primary">Mical</name>
    <name evidence="25" type="ORF">G6Z78_0012477</name>
</gene>
<comment type="cofactor">
    <cofactor evidence="1">
        <name>Zn(2+)</name>
        <dbReference type="ChEBI" id="CHEBI:29105"/>
    </cofactor>
</comment>
<comment type="catalytic activity">
    <reaction evidence="17">
        <text>5,6-dihydrouracil + H2O = 3-(carbamoylamino)propanoate + H(+)</text>
        <dbReference type="Rhea" id="RHEA:16121"/>
        <dbReference type="ChEBI" id="CHEBI:11892"/>
        <dbReference type="ChEBI" id="CHEBI:15377"/>
        <dbReference type="ChEBI" id="CHEBI:15378"/>
        <dbReference type="ChEBI" id="CHEBI:15901"/>
        <dbReference type="EC" id="3.5.2.2"/>
    </reaction>
</comment>
<feature type="compositionally biased region" description="Polar residues" evidence="21">
    <location>
        <begin position="1203"/>
        <end position="1217"/>
    </location>
</feature>
<evidence type="ECO:0000256" key="1">
    <source>
        <dbReference type="ARBA" id="ARBA00001947"/>
    </source>
</evidence>
<dbReference type="SMART" id="SM00132">
    <property type="entry name" value="LIM"/>
    <property type="match status" value="1"/>
</dbReference>
<feature type="compositionally biased region" description="Acidic residues" evidence="21">
    <location>
        <begin position="1157"/>
        <end position="1181"/>
    </location>
</feature>
<evidence type="ECO:0000256" key="7">
    <source>
        <dbReference type="ARBA" id="ARBA00022630"/>
    </source>
</evidence>
<dbReference type="PROSITE" id="PS00478">
    <property type="entry name" value="LIM_DOMAIN_1"/>
    <property type="match status" value="1"/>
</dbReference>
<keyword evidence="14 25" id="KW-0503">Monooxygenase</keyword>
<feature type="non-terminal residue" evidence="25">
    <location>
        <position position="3254"/>
    </location>
</feature>
<comment type="similarity">
    <text evidence="5">Belongs to the metallo-dependent hydrolases superfamily. Hydantoinase/dihydropyrimidinase family.</text>
</comment>
<dbReference type="InterPro" id="IPR001781">
    <property type="entry name" value="Znf_LIM"/>
</dbReference>
<dbReference type="InterPro" id="IPR050378">
    <property type="entry name" value="Metallo-dep_Hydrolases_sf"/>
</dbReference>
<reference evidence="25" key="1">
    <citation type="submission" date="2020-02" db="EMBL/GenBank/DDBJ databases">
        <title>Relaxed selection underlies rapid genomic changes in the transitions from sociality to social parasitism in ants.</title>
        <authorList>
            <person name="Bi X."/>
        </authorList>
    </citation>
    <scope>NUCLEOTIDE SEQUENCE</scope>
    <source>
        <strain evidence="25">BGI-DK2014c</strain>
        <tissue evidence="25">Whole body</tissue>
    </source>
</reference>
<evidence type="ECO:0000256" key="12">
    <source>
        <dbReference type="ARBA" id="ARBA00022857"/>
    </source>
</evidence>
<feature type="compositionally biased region" description="Acidic residues" evidence="21">
    <location>
        <begin position="1103"/>
        <end position="1113"/>
    </location>
</feature>
<comment type="cofactor">
    <cofactor evidence="2">
        <name>FAD</name>
        <dbReference type="ChEBI" id="CHEBI:57692"/>
    </cofactor>
</comment>
<dbReference type="FunFam" id="3.20.20.140:FF:000076">
    <property type="entry name" value="Dihydropyrimidinase like 2"/>
    <property type="match status" value="2"/>
</dbReference>
<dbReference type="InterPro" id="IPR022735">
    <property type="entry name" value="bMERB_dom"/>
</dbReference>
<dbReference type="InterPro" id="IPR011059">
    <property type="entry name" value="Metal-dep_hydrolase_composite"/>
</dbReference>
<name>A0A836EW79_9HYME</name>
<feature type="region of interest" description="Disordered" evidence="21">
    <location>
        <begin position="1665"/>
        <end position="1693"/>
    </location>
</feature>
<dbReference type="InterPro" id="IPR006680">
    <property type="entry name" value="Amidohydro-rel"/>
</dbReference>
<feature type="non-terminal residue" evidence="25">
    <location>
        <position position="1"/>
    </location>
</feature>
<dbReference type="CDD" id="cd09439">
    <property type="entry name" value="LIM_Mical"/>
    <property type="match status" value="1"/>
</dbReference>
<feature type="domain" description="LIM zinc-binding" evidence="23">
    <location>
        <begin position="948"/>
        <end position="1012"/>
    </location>
</feature>
<evidence type="ECO:0000313" key="26">
    <source>
        <dbReference type="Proteomes" id="UP000668214"/>
    </source>
</evidence>
<keyword evidence="8 20" id="KW-0479">Metal-binding</keyword>
<accession>A0A836EW79</accession>
<dbReference type="GO" id="GO:0120501">
    <property type="term" value="F:F-actin monooxygenase activity"/>
    <property type="evidence" value="ECO:0007669"/>
    <property type="project" value="UniProtKB-EC"/>
</dbReference>
<dbReference type="InterPro" id="IPR002938">
    <property type="entry name" value="FAD-bd"/>
</dbReference>
<evidence type="ECO:0000256" key="19">
    <source>
        <dbReference type="PIRSR" id="PIRSR611778-50"/>
    </source>
</evidence>
<evidence type="ECO:0000256" key="16">
    <source>
        <dbReference type="ARBA" id="ARBA00023203"/>
    </source>
</evidence>
<dbReference type="Gene3D" id="3.50.50.60">
    <property type="entry name" value="FAD/NAD(P)-binding domain"/>
    <property type="match status" value="1"/>
</dbReference>
<dbReference type="GO" id="GO:0046872">
    <property type="term" value="F:metal ion binding"/>
    <property type="evidence" value="ECO:0007669"/>
    <property type="project" value="UniProtKB-KW"/>
</dbReference>
<feature type="domain" description="BMERB" evidence="24">
    <location>
        <begin position="2458"/>
        <end position="2607"/>
    </location>
</feature>
<dbReference type="SMART" id="SM01203">
    <property type="entry name" value="DUF3585"/>
    <property type="match status" value="1"/>
</dbReference>
<evidence type="ECO:0000256" key="10">
    <source>
        <dbReference type="ARBA" id="ARBA00022827"/>
    </source>
</evidence>
<keyword evidence="26" id="KW-1185">Reference proteome</keyword>
<comment type="similarity">
    <text evidence="4">Belongs to the Mical family.</text>
</comment>
<feature type="region of interest" description="Disordered" evidence="21">
    <location>
        <begin position="662"/>
        <end position="712"/>
    </location>
</feature>
<keyword evidence="16" id="KW-0009">Actin-binding</keyword>
<dbReference type="Proteomes" id="UP000668214">
    <property type="component" value="Unassembled WGS sequence"/>
</dbReference>
<organism evidence="25 26">
    <name type="scientific">Pseudoatta argentina</name>
    <dbReference type="NCBI Taxonomy" id="621737"/>
    <lineage>
        <taxon>Eukaryota</taxon>
        <taxon>Metazoa</taxon>
        <taxon>Ecdysozoa</taxon>
        <taxon>Arthropoda</taxon>
        <taxon>Hexapoda</taxon>
        <taxon>Insecta</taxon>
        <taxon>Pterygota</taxon>
        <taxon>Neoptera</taxon>
        <taxon>Endopterygota</taxon>
        <taxon>Hymenoptera</taxon>
        <taxon>Apocrita</taxon>
        <taxon>Aculeata</taxon>
        <taxon>Formicoidea</taxon>
        <taxon>Formicidae</taxon>
        <taxon>Myrmicinae</taxon>
        <taxon>Pseudoatta</taxon>
    </lineage>
</organism>
<feature type="region of interest" description="Disordered" evidence="21">
    <location>
        <begin position="1145"/>
        <end position="1244"/>
    </location>
</feature>
<dbReference type="GO" id="GO:0071949">
    <property type="term" value="F:FAD binding"/>
    <property type="evidence" value="ECO:0007669"/>
    <property type="project" value="InterPro"/>
</dbReference>
<dbReference type="InterPro" id="IPR057494">
    <property type="entry name" value="Rossman_Mical"/>
</dbReference>
<keyword evidence="6" id="KW-0963">Cytoplasm</keyword>
<dbReference type="SUPFAM" id="SSF51556">
    <property type="entry name" value="Metallo-dependent hydrolases"/>
    <property type="match status" value="1"/>
</dbReference>
<feature type="region of interest" description="Disordered" evidence="21">
    <location>
        <begin position="1092"/>
        <end position="1113"/>
    </location>
</feature>
<dbReference type="Gene3D" id="3.20.20.140">
    <property type="entry name" value="Metal-dependent hydrolases"/>
    <property type="match status" value="2"/>
</dbReference>
<dbReference type="GO" id="GO:0003779">
    <property type="term" value="F:actin binding"/>
    <property type="evidence" value="ECO:0007669"/>
    <property type="project" value="UniProtKB-KW"/>
</dbReference>
<dbReference type="Pfam" id="PF00412">
    <property type="entry name" value="LIM"/>
    <property type="match status" value="1"/>
</dbReference>
<feature type="compositionally biased region" description="Basic and acidic residues" evidence="21">
    <location>
        <begin position="1553"/>
        <end position="1563"/>
    </location>
</feature>
<evidence type="ECO:0000256" key="8">
    <source>
        <dbReference type="ARBA" id="ARBA00022723"/>
    </source>
</evidence>
<comment type="caution">
    <text evidence="25">The sequence shown here is derived from an EMBL/GenBank/DDBJ whole genome shotgun (WGS) entry which is preliminary data.</text>
</comment>
<evidence type="ECO:0000256" key="5">
    <source>
        <dbReference type="ARBA" id="ARBA00008829"/>
    </source>
</evidence>
<evidence type="ECO:0000256" key="2">
    <source>
        <dbReference type="ARBA" id="ARBA00001974"/>
    </source>
</evidence>
<dbReference type="Gene3D" id="1.10.418.10">
    <property type="entry name" value="Calponin-like domain"/>
    <property type="match status" value="1"/>
</dbReference>
<dbReference type="Pfam" id="PF12130">
    <property type="entry name" value="bMERB_dom"/>
    <property type="match status" value="1"/>
</dbReference>
<dbReference type="InterPro" id="IPR036872">
    <property type="entry name" value="CH_dom_sf"/>
</dbReference>
<keyword evidence="12" id="KW-0521">NADP</keyword>
<dbReference type="SUPFAM" id="SSF57716">
    <property type="entry name" value="Glucocorticoid receptor-like (DNA-binding domain)"/>
    <property type="match status" value="1"/>
</dbReference>
<keyword evidence="13" id="KW-0560">Oxidoreductase</keyword>
<proteinExistence type="inferred from homology"/>
<feature type="compositionally biased region" description="Basic and acidic residues" evidence="21">
    <location>
        <begin position="2155"/>
        <end position="2169"/>
    </location>
</feature>
<feature type="compositionally biased region" description="Low complexity" evidence="21">
    <location>
        <begin position="1671"/>
        <end position="1685"/>
    </location>
</feature>
<dbReference type="PROSITE" id="PS50023">
    <property type="entry name" value="LIM_DOMAIN_2"/>
    <property type="match status" value="1"/>
</dbReference>
<feature type="compositionally biased region" description="Basic and acidic residues" evidence="21">
    <location>
        <begin position="677"/>
        <end position="693"/>
    </location>
</feature>
<feature type="compositionally biased region" description="Basic and acidic residues" evidence="21">
    <location>
        <begin position="1182"/>
        <end position="1192"/>
    </location>
</feature>
<dbReference type="CDD" id="cd01314">
    <property type="entry name" value="D-HYD"/>
    <property type="match status" value="1"/>
</dbReference>
<keyword evidence="10" id="KW-0274">FAD</keyword>
<dbReference type="GO" id="GO:0006208">
    <property type="term" value="P:pyrimidine nucleobase catabolic process"/>
    <property type="evidence" value="ECO:0007669"/>
    <property type="project" value="TreeGrafter"/>
</dbReference>
<evidence type="ECO:0000256" key="21">
    <source>
        <dbReference type="SAM" id="MobiDB-lite"/>
    </source>
</evidence>
<dbReference type="EMBL" id="JAANIA010002908">
    <property type="protein sequence ID" value="KAG5307582.1"/>
    <property type="molecule type" value="Genomic_DNA"/>
</dbReference>
<dbReference type="InterPro" id="IPR001715">
    <property type="entry name" value="CH_dom"/>
</dbReference>
<evidence type="ECO:0000256" key="18">
    <source>
        <dbReference type="ARBA" id="ARBA00049522"/>
    </source>
</evidence>
<evidence type="ECO:0000256" key="3">
    <source>
        <dbReference type="ARBA" id="ARBA00004496"/>
    </source>
</evidence>
<evidence type="ECO:0000256" key="13">
    <source>
        <dbReference type="ARBA" id="ARBA00023002"/>
    </source>
</evidence>
<keyword evidence="15 20" id="KW-0440">LIM domain</keyword>
<keyword evidence="9" id="KW-0378">Hydrolase</keyword>
<dbReference type="InterPro" id="IPR011778">
    <property type="entry name" value="Hydantoinase/dihydroPyrase"/>
</dbReference>
<dbReference type="PRINTS" id="PR00420">
    <property type="entry name" value="RNGMNOXGNASE"/>
</dbReference>
<dbReference type="Pfam" id="PF01979">
    <property type="entry name" value="Amidohydro_1"/>
    <property type="match status" value="1"/>
</dbReference>
<dbReference type="SMART" id="SM00033">
    <property type="entry name" value="CH"/>
    <property type="match status" value="1"/>
</dbReference>
<dbReference type="InterPro" id="IPR032466">
    <property type="entry name" value="Metal_Hydrolase"/>
</dbReference>
<dbReference type="Gene3D" id="2.10.110.10">
    <property type="entry name" value="Cysteine Rich Protein"/>
    <property type="match status" value="1"/>
</dbReference>
<evidence type="ECO:0000256" key="15">
    <source>
        <dbReference type="ARBA" id="ARBA00023038"/>
    </source>
</evidence>
<dbReference type="PANTHER" id="PTHR11647">
    <property type="entry name" value="HYDRANTOINASE/DIHYDROPYRIMIDINASE FAMILY MEMBER"/>
    <property type="match status" value="1"/>
</dbReference>
<dbReference type="Pfam" id="PF00307">
    <property type="entry name" value="CH"/>
    <property type="match status" value="1"/>
</dbReference>
<dbReference type="PROSITE" id="PS51848">
    <property type="entry name" value="BMERB"/>
    <property type="match status" value="1"/>
</dbReference>
<evidence type="ECO:0000256" key="14">
    <source>
        <dbReference type="ARBA" id="ARBA00023033"/>
    </source>
</evidence>
<evidence type="ECO:0000259" key="22">
    <source>
        <dbReference type="PROSITE" id="PS50021"/>
    </source>
</evidence>
<dbReference type="FunFam" id="3.50.50.60:FF:000004">
    <property type="entry name" value="protein-methionine sulfoxide oxidase MICAL2 isoform X1"/>
    <property type="match status" value="1"/>
</dbReference>
<dbReference type="InterPro" id="IPR036188">
    <property type="entry name" value="FAD/NAD-bd_sf"/>
</dbReference>
<dbReference type="PANTHER" id="PTHR11647:SF1">
    <property type="entry name" value="COLLAPSIN RESPONSE MEDIATOR PROTEIN"/>
    <property type="match status" value="1"/>
</dbReference>
<evidence type="ECO:0000313" key="25">
    <source>
        <dbReference type="EMBL" id="KAG5307582.1"/>
    </source>
</evidence>
<keyword evidence="11 20" id="KW-0862">Zinc</keyword>
<dbReference type="SUPFAM" id="SSF51338">
    <property type="entry name" value="Composite domain of metallo-dependent hydrolases"/>
    <property type="match status" value="2"/>
</dbReference>
<evidence type="ECO:0000256" key="6">
    <source>
        <dbReference type="ARBA" id="ARBA00022490"/>
    </source>
</evidence>
<evidence type="ECO:0000256" key="17">
    <source>
        <dbReference type="ARBA" id="ARBA00036696"/>
    </source>
</evidence>
<comment type="PTM">
    <text evidence="19">Carbamylation allows a single lysine to coordinate two divalent metal cations.</text>
</comment>
<dbReference type="Pfam" id="PF25413">
    <property type="entry name" value="Rossman_Mical"/>
    <property type="match status" value="1"/>
</dbReference>
<dbReference type="CDD" id="cd22198">
    <property type="entry name" value="CH_MICAL_EHBP-like"/>
    <property type="match status" value="1"/>
</dbReference>
<evidence type="ECO:0000259" key="24">
    <source>
        <dbReference type="PROSITE" id="PS51848"/>
    </source>
</evidence>
<evidence type="ECO:0000256" key="20">
    <source>
        <dbReference type="PROSITE-ProRule" id="PRU00125"/>
    </source>
</evidence>
<evidence type="ECO:0000256" key="11">
    <source>
        <dbReference type="ARBA" id="ARBA00022833"/>
    </source>
</evidence>
<evidence type="ECO:0000256" key="9">
    <source>
        <dbReference type="ARBA" id="ARBA00022801"/>
    </source>
</evidence>
<feature type="modified residue" description="N6-carboxylysine" evidence="19">
    <location>
        <position position="2751"/>
    </location>
</feature>
<dbReference type="GO" id="GO:0004157">
    <property type="term" value="F:dihydropyrimidinase activity"/>
    <property type="evidence" value="ECO:0007669"/>
    <property type="project" value="UniProtKB-EC"/>
</dbReference>
<keyword evidence="7" id="KW-0285">Flavoprotein</keyword>
<feature type="compositionally biased region" description="Basic and acidic residues" evidence="21">
    <location>
        <begin position="2187"/>
        <end position="2216"/>
    </location>
</feature>
<feature type="region of interest" description="Disordered" evidence="21">
    <location>
        <begin position="2152"/>
        <end position="2216"/>
    </location>
</feature>
<evidence type="ECO:0000256" key="4">
    <source>
        <dbReference type="ARBA" id="ARBA00008223"/>
    </source>
</evidence>
<dbReference type="SUPFAM" id="SSF47576">
    <property type="entry name" value="Calponin-homology domain, CH-domain"/>
    <property type="match status" value="1"/>
</dbReference>
<comment type="catalytic activity">
    <reaction evidence="18">
        <text>L-methionyl-[F-actin] + NADPH + O2 + H(+) = L-methionyl-(R)-S-oxide-[F-actin] + NADP(+) + H2O</text>
        <dbReference type="Rhea" id="RHEA:51308"/>
        <dbReference type="Rhea" id="RHEA-COMP:12953"/>
        <dbReference type="Rhea" id="RHEA-COMP:12956"/>
        <dbReference type="ChEBI" id="CHEBI:15377"/>
        <dbReference type="ChEBI" id="CHEBI:15378"/>
        <dbReference type="ChEBI" id="CHEBI:15379"/>
        <dbReference type="ChEBI" id="CHEBI:16044"/>
        <dbReference type="ChEBI" id="CHEBI:45764"/>
        <dbReference type="ChEBI" id="CHEBI:57783"/>
        <dbReference type="ChEBI" id="CHEBI:58349"/>
        <dbReference type="EC" id="1.14.13.225"/>
    </reaction>
</comment>
<feature type="domain" description="Calponin-homology (CH)" evidence="22">
    <location>
        <begin position="527"/>
        <end position="630"/>
    </location>
</feature>
<evidence type="ECO:0000259" key="23">
    <source>
        <dbReference type="PROSITE" id="PS50023"/>
    </source>
</evidence>